<name>A0A3M7PSI7_BRAPC</name>
<accession>A0A3M7PSI7</accession>
<sequence>MILQIKRIKTSVRVFLLARHYKSPDLKALSENYSQFSFLIKIFVKKSISLQTCLLNSSCKILNIKINFFYLSSF</sequence>
<reference evidence="1 2" key="1">
    <citation type="journal article" date="2018" name="Sci. Rep.">
        <title>Genomic signatures of local adaptation to the degree of environmental predictability in rotifers.</title>
        <authorList>
            <person name="Franch-Gras L."/>
            <person name="Hahn C."/>
            <person name="Garcia-Roger E.M."/>
            <person name="Carmona M.J."/>
            <person name="Serra M."/>
            <person name="Gomez A."/>
        </authorList>
    </citation>
    <scope>NUCLEOTIDE SEQUENCE [LARGE SCALE GENOMIC DNA]</scope>
    <source>
        <strain evidence="1">HYR1</strain>
    </source>
</reference>
<evidence type="ECO:0000313" key="2">
    <source>
        <dbReference type="Proteomes" id="UP000276133"/>
    </source>
</evidence>
<dbReference type="AlphaFoldDB" id="A0A3M7PSI7"/>
<gene>
    <name evidence="1" type="ORF">BpHYR1_037234</name>
</gene>
<evidence type="ECO:0000313" key="1">
    <source>
        <dbReference type="EMBL" id="RNA01899.1"/>
    </source>
</evidence>
<organism evidence="1 2">
    <name type="scientific">Brachionus plicatilis</name>
    <name type="common">Marine rotifer</name>
    <name type="synonym">Brachionus muelleri</name>
    <dbReference type="NCBI Taxonomy" id="10195"/>
    <lineage>
        <taxon>Eukaryota</taxon>
        <taxon>Metazoa</taxon>
        <taxon>Spiralia</taxon>
        <taxon>Gnathifera</taxon>
        <taxon>Rotifera</taxon>
        <taxon>Eurotatoria</taxon>
        <taxon>Monogononta</taxon>
        <taxon>Pseudotrocha</taxon>
        <taxon>Ploima</taxon>
        <taxon>Brachionidae</taxon>
        <taxon>Brachionus</taxon>
    </lineage>
</organism>
<protein>
    <submittedName>
        <fullName evidence="1">Uncharacterized protein</fullName>
    </submittedName>
</protein>
<proteinExistence type="predicted"/>
<dbReference type="EMBL" id="REGN01009128">
    <property type="protein sequence ID" value="RNA01899.1"/>
    <property type="molecule type" value="Genomic_DNA"/>
</dbReference>
<comment type="caution">
    <text evidence="1">The sequence shown here is derived from an EMBL/GenBank/DDBJ whole genome shotgun (WGS) entry which is preliminary data.</text>
</comment>
<dbReference type="Proteomes" id="UP000276133">
    <property type="component" value="Unassembled WGS sequence"/>
</dbReference>
<keyword evidence="2" id="KW-1185">Reference proteome</keyword>